<sequence>MMGGTNCLQKLTLKNIPSLISFPAGGLPMSLQTLEIIECGNLVFESFEKWNAYTSLKVLRIRDSYFSPASLPLDCFPGLQYLKLEKCPSLEAITFQGGGAAPKLERFEVSYCKNLMSVAEQIDLPSLTSWYLEGVPKLASFSPSFLPCSVSTLNIGVAILSFMPKRELRLLFQRLTNLSVLCITGNGRKEDCINSLLKEPLLPTSLSSSTRLIRHGCSDNQKENHMTVAPSTSLWLKHHDYS</sequence>
<organism evidence="1 2">
    <name type="scientific">Psophocarpus tetragonolobus</name>
    <name type="common">Winged bean</name>
    <name type="synonym">Dolichos tetragonolobus</name>
    <dbReference type="NCBI Taxonomy" id="3891"/>
    <lineage>
        <taxon>Eukaryota</taxon>
        <taxon>Viridiplantae</taxon>
        <taxon>Streptophyta</taxon>
        <taxon>Embryophyta</taxon>
        <taxon>Tracheophyta</taxon>
        <taxon>Spermatophyta</taxon>
        <taxon>Magnoliopsida</taxon>
        <taxon>eudicotyledons</taxon>
        <taxon>Gunneridae</taxon>
        <taxon>Pentapetalae</taxon>
        <taxon>rosids</taxon>
        <taxon>fabids</taxon>
        <taxon>Fabales</taxon>
        <taxon>Fabaceae</taxon>
        <taxon>Papilionoideae</taxon>
        <taxon>50 kb inversion clade</taxon>
        <taxon>NPAAA clade</taxon>
        <taxon>indigoferoid/millettioid clade</taxon>
        <taxon>Phaseoleae</taxon>
        <taxon>Psophocarpus</taxon>
    </lineage>
</organism>
<dbReference type="PANTHER" id="PTHR34630:SF17">
    <property type="entry name" value="OS06G0304700 PROTEIN"/>
    <property type="match status" value="1"/>
</dbReference>
<dbReference type="Proteomes" id="UP001386955">
    <property type="component" value="Unassembled WGS sequence"/>
</dbReference>
<evidence type="ECO:0000313" key="2">
    <source>
        <dbReference type="Proteomes" id="UP001386955"/>
    </source>
</evidence>
<gene>
    <name evidence="1" type="ORF">VNO78_21254</name>
</gene>
<comment type="caution">
    <text evidence="1">The sequence shown here is derived from an EMBL/GenBank/DDBJ whole genome shotgun (WGS) entry which is preliminary data.</text>
</comment>
<name>A0AAN9SBX7_PSOTE</name>
<dbReference type="EMBL" id="JAYMYS010000005">
    <property type="protein sequence ID" value="KAK7392806.1"/>
    <property type="molecule type" value="Genomic_DNA"/>
</dbReference>
<proteinExistence type="predicted"/>
<dbReference type="AlphaFoldDB" id="A0AAN9SBX7"/>
<dbReference type="PANTHER" id="PTHR34630">
    <property type="entry name" value="OS11G0677101 PROTEIN"/>
    <property type="match status" value="1"/>
</dbReference>
<evidence type="ECO:0000313" key="1">
    <source>
        <dbReference type="EMBL" id="KAK7392806.1"/>
    </source>
</evidence>
<accession>A0AAN9SBX7</accession>
<protein>
    <submittedName>
        <fullName evidence="1">Uncharacterized protein</fullName>
    </submittedName>
</protein>
<reference evidence="1 2" key="1">
    <citation type="submission" date="2024-01" db="EMBL/GenBank/DDBJ databases">
        <title>The genomes of 5 underutilized Papilionoideae crops provide insights into root nodulation and disease resistanc.</title>
        <authorList>
            <person name="Jiang F."/>
        </authorList>
    </citation>
    <scope>NUCLEOTIDE SEQUENCE [LARGE SCALE GENOMIC DNA]</scope>
    <source>
        <strain evidence="1">DUOXIRENSHENG_FW03</strain>
        <tissue evidence="1">Leaves</tissue>
    </source>
</reference>
<keyword evidence="2" id="KW-1185">Reference proteome</keyword>
<dbReference type="InterPro" id="IPR032675">
    <property type="entry name" value="LRR_dom_sf"/>
</dbReference>
<dbReference type="Gene3D" id="3.80.10.10">
    <property type="entry name" value="Ribonuclease Inhibitor"/>
    <property type="match status" value="1"/>
</dbReference>
<dbReference type="SUPFAM" id="SSF52058">
    <property type="entry name" value="L domain-like"/>
    <property type="match status" value="1"/>
</dbReference>